<evidence type="ECO:0000313" key="1">
    <source>
        <dbReference type="EMBL" id="JAC77136.1"/>
    </source>
</evidence>
<accession>A0A061S301</accession>
<proteinExistence type="predicted"/>
<protein>
    <submittedName>
        <fullName evidence="1">Paf1 complex component</fullName>
    </submittedName>
</protein>
<dbReference type="AlphaFoldDB" id="A0A061S301"/>
<name>A0A061S301_9CHLO</name>
<organism evidence="1">
    <name type="scientific">Tetraselmis sp. GSL018</name>
    <dbReference type="NCBI Taxonomy" id="582737"/>
    <lineage>
        <taxon>Eukaryota</taxon>
        <taxon>Viridiplantae</taxon>
        <taxon>Chlorophyta</taxon>
        <taxon>core chlorophytes</taxon>
        <taxon>Chlorodendrophyceae</taxon>
        <taxon>Chlorodendrales</taxon>
        <taxon>Chlorodendraceae</taxon>
        <taxon>Tetraselmis</taxon>
    </lineage>
</organism>
<dbReference type="EMBL" id="GBEZ01008403">
    <property type="protein sequence ID" value="JAC77136.1"/>
    <property type="molecule type" value="Transcribed_RNA"/>
</dbReference>
<sequence length="21" mass="2688">MRSFWRKLDIFLKEKQSKLAY</sequence>
<reference evidence="1" key="1">
    <citation type="submission" date="2014-05" db="EMBL/GenBank/DDBJ databases">
        <title>The transcriptome of the halophilic microalga Tetraselmis sp. GSL018 isolated from the Great Salt Lake, Utah.</title>
        <authorList>
            <person name="Jinkerson R.E."/>
            <person name="D'Adamo S."/>
            <person name="Posewitz M.C."/>
        </authorList>
    </citation>
    <scope>NUCLEOTIDE SEQUENCE</scope>
    <source>
        <strain evidence="1">GSL018</strain>
    </source>
</reference>
<gene>
    <name evidence="1" type="ORF">TSPGSL018_18440</name>
</gene>